<dbReference type="AlphaFoldDB" id="A0A7R8WCX8"/>
<dbReference type="EMBL" id="OB660936">
    <property type="protein sequence ID" value="CAD7226795.1"/>
    <property type="molecule type" value="Genomic_DNA"/>
</dbReference>
<accession>A0A7R8WCX8</accession>
<gene>
    <name evidence="1" type="ORF">CTOB1V02_LOCUS4710</name>
</gene>
<sequence>MVQLLEVYQVDEQVYQVDEKVKDEVALGTNDDSSLRDGSGQSNFGKVLSLSPKTLFILAVEYGIAAFSRHKKSFGTIQSSRRRVRWNLA</sequence>
<organism evidence="1">
    <name type="scientific">Cyprideis torosa</name>
    <dbReference type="NCBI Taxonomy" id="163714"/>
    <lineage>
        <taxon>Eukaryota</taxon>
        <taxon>Metazoa</taxon>
        <taxon>Ecdysozoa</taxon>
        <taxon>Arthropoda</taxon>
        <taxon>Crustacea</taxon>
        <taxon>Oligostraca</taxon>
        <taxon>Ostracoda</taxon>
        <taxon>Podocopa</taxon>
        <taxon>Podocopida</taxon>
        <taxon>Cytherocopina</taxon>
        <taxon>Cytheroidea</taxon>
        <taxon>Cytherideidae</taxon>
        <taxon>Cyprideis</taxon>
    </lineage>
</organism>
<protein>
    <submittedName>
        <fullName evidence="1">Uncharacterized protein</fullName>
    </submittedName>
</protein>
<reference evidence="1" key="1">
    <citation type="submission" date="2020-11" db="EMBL/GenBank/DDBJ databases">
        <authorList>
            <person name="Tran Van P."/>
        </authorList>
    </citation>
    <scope>NUCLEOTIDE SEQUENCE</scope>
</reference>
<proteinExistence type="predicted"/>
<evidence type="ECO:0000313" key="1">
    <source>
        <dbReference type="EMBL" id="CAD7226795.1"/>
    </source>
</evidence>
<name>A0A7R8WCX8_9CRUS</name>